<sequence>MSPFSTPTADVAAELLSMWYARFHVPEALVSDQGSHFQNETVKHRCARMKIEQEFLPAYSLGSTGRWRDLIKTFRKCCEFSCWSTISTFGNLNHTPLQSLGSHSPVELFTGLPTSSQLDAMVGRRDDADSVREIKLDVVDGQLDALRRSLQGMHKDVLDQNERRRLLDMAVHRAQLQTSMLGIMYFGHAVISVFWITSFWAKPHSFKIQHLISGRAYDVHSSRLKFYADSELNQTEELLELVSRQ</sequence>
<dbReference type="EMBL" id="NCKW01000187">
    <property type="protein sequence ID" value="POM81051.1"/>
    <property type="molecule type" value="Genomic_DNA"/>
</dbReference>
<reference evidence="2 3" key="1">
    <citation type="journal article" date="2017" name="Genome Biol. Evol.">
        <title>Phytophthora megakarya and P. palmivora, closely related causal agents of cacao black pod rot, underwent increases in genome sizes and gene numbers by different mechanisms.</title>
        <authorList>
            <person name="Ali S.S."/>
            <person name="Shao J."/>
            <person name="Lary D.J."/>
            <person name="Kronmiller B."/>
            <person name="Shen D."/>
            <person name="Strem M.D."/>
            <person name="Amoako-Attah I."/>
            <person name="Akrofi A.Y."/>
            <person name="Begoude B.A."/>
            <person name="Ten Hoopen G.M."/>
            <person name="Coulibaly K."/>
            <person name="Kebe B.I."/>
            <person name="Melnick R.L."/>
            <person name="Guiltinan M.J."/>
            <person name="Tyler B.M."/>
            <person name="Meinhardt L.W."/>
            <person name="Bailey B.A."/>
        </authorList>
    </citation>
    <scope>NUCLEOTIDE SEQUENCE [LARGE SCALE GENOMIC DNA]</scope>
    <source>
        <strain evidence="3">sbr112.9</strain>
    </source>
</reference>
<keyword evidence="1" id="KW-0472">Membrane</keyword>
<organism evidence="2 3">
    <name type="scientific">Phytophthora palmivora</name>
    <dbReference type="NCBI Taxonomy" id="4796"/>
    <lineage>
        <taxon>Eukaryota</taxon>
        <taxon>Sar</taxon>
        <taxon>Stramenopiles</taxon>
        <taxon>Oomycota</taxon>
        <taxon>Peronosporomycetes</taxon>
        <taxon>Peronosporales</taxon>
        <taxon>Peronosporaceae</taxon>
        <taxon>Phytophthora</taxon>
    </lineage>
</organism>
<feature type="transmembrane region" description="Helical" evidence="1">
    <location>
        <begin position="180"/>
        <end position="201"/>
    </location>
</feature>
<comment type="caution">
    <text evidence="2">The sequence shown here is derived from an EMBL/GenBank/DDBJ whole genome shotgun (WGS) entry which is preliminary data.</text>
</comment>
<name>A0A2P4YTD5_9STRA</name>
<protein>
    <recommendedName>
        <fullName evidence="4">Integrase catalytic domain-containing protein</fullName>
    </recommendedName>
</protein>
<evidence type="ECO:0000313" key="2">
    <source>
        <dbReference type="EMBL" id="POM81051.1"/>
    </source>
</evidence>
<evidence type="ECO:0000256" key="1">
    <source>
        <dbReference type="SAM" id="Phobius"/>
    </source>
</evidence>
<keyword evidence="1" id="KW-1133">Transmembrane helix</keyword>
<keyword evidence="3" id="KW-1185">Reference proteome</keyword>
<evidence type="ECO:0000313" key="3">
    <source>
        <dbReference type="Proteomes" id="UP000237271"/>
    </source>
</evidence>
<accession>A0A2P4YTD5</accession>
<dbReference type="InterPro" id="IPR036397">
    <property type="entry name" value="RNaseH_sf"/>
</dbReference>
<dbReference type="SUPFAM" id="SSF53098">
    <property type="entry name" value="Ribonuclease H-like"/>
    <property type="match status" value="1"/>
</dbReference>
<dbReference type="OrthoDB" id="92412at2759"/>
<dbReference type="Gene3D" id="3.30.420.10">
    <property type="entry name" value="Ribonuclease H-like superfamily/Ribonuclease H"/>
    <property type="match status" value="1"/>
</dbReference>
<dbReference type="InterPro" id="IPR012337">
    <property type="entry name" value="RNaseH-like_sf"/>
</dbReference>
<dbReference type="AlphaFoldDB" id="A0A2P4YTD5"/>
<dbReference type="Proteomes" id="UP000237271">
    <property type="component" value="Unassembled WGS sequence"/>
</dbReference>
<dbReference type="GO" id="GO:0003676">
    <property type="term" value="F:nucleic acid binding"/>
    <property type="evidence" value="ECO:0007669"/>
    <property type="project" value="InterPro"/>
</dbReference>
<gene>
    <name evidence="2" type="ORF">PHPALM_1042</name>
</gene>
<evidence type="ECO:0008006" key="4">
    <source>
        <dbReference type="Google" id="ProtNLM"/>
    </source>
</evidence>
<proteinExistence type="predicted"/>
<keyword evidence="1" id="KW-0812">Transmembrane</keyword>